<dbReference type="SUPFAM" id="SSF50447">
    <property type="entry name" value="Translation proteins"/>
    <property type="match status" value="1"/>
</dbReference>
<feature type="non-terminal residue" evidence="8">
    <location>
        <position position="73"/>
    </location>
</feature>
<organism evidence="8 9">
    <name type="scientific">Glonium stellatum</name>
    <dbReference type="NCBI Taxonomy" id="574774"/>
    <lineage>
        <taxon>Eukaryota</taxon>
        <taxon>Fungi</taxon>
        <taxon>Dikarya</taxon>
        <taxon>Ascomycota</taxon>
        <taxon>Pezizomycotina</taxon>
        <taxon>Dothideomycetes</taxon>
        <taxon>Pleosporomycetidae</taxon>
        <taxon>Gloniales</taxon>
        <taxon>Gloniaceae</taxon>
        <taxon>Glonium</taxon>
    </lineage>
</organism>
<keyword evidence="7" id="KW-0687">Ribonucleoprotein</keyword>
<evidence type="ECO:0000256" key="2">
    <source>
        <dbReference type="ARBA" id="ARBA00022517"/>
    </source>
</evidence>
<comment type="function">
    <text evidence="7">Required for ribosome biogenesis. Part of a complex which catalyzes pseudouridylation of rRNA. This involves the isomerization of uridine such that the ribose is subsequently attached to C5, instead of the normal N1. Pseudouridine ("psi") residues may serve to stabilize the conformation of rRNAs.</text>
</comment>
<dbReference type="Gene3D" id="2.40.10.230">
    <property type="entry name" value="Probable tRNA pseudouridine synthase domain"/>
    <property type="match status" value="1"/>
</dbReference>
<keyword evidence="5 7" id="KW-0694">RNA-binding</keyword>
<evidence type="ECO:0000313" key="8">
    <source>
        <dbReference type="EMBL" id="OCL04781.1"/>
    </source>
</evidence>
<dbReference type="AlphaFoldDB" id="A0A8E2EUE3"/>
<evidence type="ECO:0000256" key="6">
    <source>
        <dbReference type="ARBA" id="ARBA00023242"/>
    </source>
</evidence>
<keyword evidence="6 7" id="KW-0539">Nucleus</keyword>
<dbReference type="GO" id="GO:0005730">
    <property type="term" value="C:nucleolus"/>
    <property type="evidence" value="ECO:0007669"/>
    <property type="project" value="UniProtKB-SubCell"/>
</dbReference>
<dbReference type="GO" id="GO:0005732">
    <property type="term" value="C:sno(s)RNA-containing ribonucleoprotein complex"/>
    <property type="evidence" value="ECO:0007669"/>
    <property type="project" value="InterPro"/>
</dbReference>
<accession>A0A8E2EUE3</accession>
<dbReference type="PANTHER" id="PTHR31633">
    <property type="entry name" value="H/ACA RIBONUCLEOPROTEIN COMPLEX NON-CORE SUBUNIT NAF1"/>
    <property type="match status" value="1"/>
</dbReference>
<proteinExistence type="inferred from homology"/>
<gene>
    <name evidence="8" type="ORF">AOQ84DRAFT_277577</name>
</gene>
<dbReference type="GO" id="GO:0001522">
    <property type="term" value="P:pseudouridine synthesis"/>
    <property type="evidence" value="ECO:0007669"/>
    <property type="project" value="InterPro"/>
</dbReference>
<dbReference type="InterPro" id="IPR038664">
    <property type="entry name" value="Gar1/Naf1_Cbf5-bd_sf"/>
</dbReference>
<sequence>EKPSVTITSDMKITELGNVENIVDNLIVVKANVSGEYQVLESGSVLCLGDRTIVGTVSETLGRVHEPLYAVGF</sequence>
<dbReference type="GO" id="GO:0006364">
    <property type="term" value="P:rRNA processing"/>
    <property type="evidence" value="ECO:0007669"/>
    <property type="project" value="UniProtKB-KW"/>
</dbReference>
<evidence type="ECO:0000256" key="5">
    <source>
        <dbReference type="ARBA" id="ARBA00022884"/>
    </source>
</evidence>
<dbReference type="EMBL" id="KV750434">
    <property type="protein sequence ID" value="OCL04781.1"/>
    <property type="molecule type" value="Genomic_DNA"/>
</dbReference>
<comment type="similarity">
    <text evidence="7">Belongs to the GAR1 family.</text>
</comment>
<keyword evidence="9" id="KW-1185">Reference proteome</keyword>
<feature type="non-terminal residue" evidence="8">
    <location>
        <position position="1"/>
    </location>
</feature>
<dbReference type="PANTHER" id="PTHR31633:SF1">
    <property type="entry name" value="H_ACA RIBONUCLEOPROTEIN COMPLEX NON-CORE SUBUNIT NAF1"/>
    <property type="match status" value="1"/>
</dbReference>
<keyword evidence="4" id="KW-0597">Phosphoprotein</keyword>
<keyword evidence="3 7" id="KW-0698">rRNA processing</keyword>
<dbReference type="GO" id="GO:0000493">
    <property type="term" value="P:box H/ACA snoRNP assembly"/>
    <property type="evidence" value="ECO:0007669"/>
    <property type="project" value="InterPro"/>
</dbReference>
<comment type="subunit">
    <text evidence="7">Component of the small nucleolar ribonucleoprotein particles containing H/ACA-type snoRNAs (H/ACA snoRNPs).</text>
</comment>
<dbReference type="InterPro" id="IPR040309">
    <property type="entry name" value="Naf1"/>
</dbReference>
<name>A0A8E2EUE3_9PEZI</name>
<dbReference type="OrthoDB" id="21550at2759"/>
<dbReference type="Proteomes" id="UP000250140">
    <property type="component" value="Unassembled WGS sequence"/>
</dbReference>
<evidence type="ECO:0000256" key="7">
    <source>
        <dbReference type="RuleBase" id="RU364004"/>
    </source>
</evidence>
<dbReference type="InterPro" id="IPR007504">
    <property type="entry name" value="H/ACA_rnp_Gar1/Naf1"/>
</dbReference>
<evidence type="ECO:0000256" key="3">
    <source>
        <dbReference type="ARBA" id="ARBA00022552"/>
    </source>
</evidence>
<evidence type="ECO:0000313" key="9">
    <source>
        <dbReference type="Proteomes" id="UP000250140"/>
    </source>
</evidence>
<dbReference type="InterPro" id="IPR009000">
    <property type="entry name" value="Transl_B-barrel_sf"/>
</dbReference>
<dbReference type="GO" id="GO:0003723">
    <property type="term" value="F:RNA binding"/>
    <property type="evidence" value="ECO:0007669"/>
    <property type="project" value="UniProtKB-KW"/>
</dbReference>
<keyword evidence="2 7" id="KW-0690">Ribosome biogenesis</keyword>
<protein>
    <recommendedName>
        <fullName evidence="7">H/ACA ribonucleoprotein complex subunit</fullName>
    </recommendedName>
</protein>
<comment type="subcellular location">
    <subcellularLocation>
        <location evidence="7">Nucleus</location>
        <location evidence="7">Nucleolus</location>
    </subcellularLocation>
</comment>
<reference evidence="8 9" key="1">
    <citation type="journal article" date="2016" name="Nat. Commun.">
        <title>Ectomycorrhizal ecology is imprinted in the genome of the dominant symbiotic fungus Cenococcum geophilum.</title>
        <authorList>
            <consortium name="DOE Joint Genome Institute"/>
            <person name="Peter M."/>
            <person name="Kohler A."/>
            <person name="Ohm R.A."/>
            <person name="Kuo A."/>
            <person name="Krutzmann J."/>
            <person name="Morin E."/>
            <person name="Arend M."/>
            <person name="Barry K.W."/>
            <person name="Binder M."/>
            <person name="Choi C."/>
            <person name="Clum A."/>
            <person name="Copeland A."/>
            <person name="Grisel N."/>
            <person name="Haridas S."/>
            <person name="Kipfer T."/>
            <person name="LaButti K."/>
            <person name="Lindquist E."/>
            <person name="Lipzen A."/>
            <person name="Maire R."/>
            <person name="Meier B."/>
            <person name="Mihaltcheva S."/>
            <person name="Molinier V."/>
            <person name="Murat C."/>
            <person name="Poggeler S."/>
            <person name="Quandt C.A."/>
            <person name="Sperisen C."/>
            <person name="Tritt A."/>
            <person name="Tisserant E."/>
            <person name="Crous P.W."/>
            <person name="Henrissat B."/>
            <person name="Nehls U."/>
            <person name="Egli S."/>
            <person name="Spatafora J.W."/>
            <person name="Grigoriev I.V."/>
            <person name="Martin F.M."/>
        </authorList>
    </citation>
    <scope>NUCLEOTIDE SEQUENCE [LARGE SCALE GENOMIC DNA]</scope>
    <source>
        <strain evidence="8 9">CBS 207.34</strain>
    </source>
</reference>
<evidence type="ECO:0000256" key="1">
    <source>
        <dbReference type="ARBA" id="ARBA00009801"/>
    </source>
</evidence>
<comment type="similarity">
    <text evidence="1">Belongs to the NAF1 family.</text>
</comment>
<dbReference type="Pfam" id="PF04410">
    <property type="entry name" value="Gar1"/>
    <property type="match status" value="1"/>
</dbReference>
<evidence type="ECO:0000256" key="4">
    <source>
        <dbReference type="ARBA" id="ARBA00022553"/>
    </source>
</evidence>